<protein>
    <submittedName>
        <fullName evidence="1">Uncharacterized protein</fullName>
    </submittedName>
</protein>
<evidence type="ECO:0000313" key="1">
    <source>
        <dbReference type="EMBL" id="KKK88668.1"/>
    </source>
</evidence>
<comment type="caution">
    <text evidence="1">The sequence shown here is derived from an EMBL/GenBank/DDBJ whole genome shotgun (WGS) entry which is preliminary data.</text>
</comment>
<name>A0A0F8Z4I0_9ZZZZ</name>
<dbReference type="EMBL" id="LAZR01049855">
    <property type="protein sequence ID" value="KKK88668.1"/>
    <property type="molecule type" value="Genomic_DNA"/>
</dbReference>
<proteinExistence type="predicted"/>
<gene>
    <name evidence="1" type="ORF">LCGC14_2740860</name>
</gene>
<feature type="non-terminal residue" evidence="1">
    <location>
        <position position="1"/>
    </location>
</feature>
<organism evidence="1">
    <name type="scientific">marine sediment metagenome</name>
    <dbReference type="NCBI Taxonomy" id="412755"/>
    <lineage>
        <taxon>unclassified sequences</taxon>
        <taxon>metagenomes</taxon>
        <taxon>ecological metagenomes</taxon>
    </lineage>
</organism>
<sequence>YGKENDRYIPGRHNWVRCWYPERLAAF</sequence>
<dbReference type="AlphaFoldDB" id="A0A0F8Z4I0"/>
<reference evidence="1" key="1">
    <citation type="journal article" date="2015" name="Nature">
        <title>Complex archaea that bridge the gap between prokaryotes and eukaryotes.</title>
        <authorList>
            <person name="Spang A."/>
            <person name="Saw J.H."/>
            <person name="Jorgensen S.L."/>
            <person name="Zaremba-Niedzwiedzka K."/>
            <person name="Martijn J."/>
            <person name="Lind A.E."/>
            <person name="van Eijk R."/>
            <person name="Schleper C."/>
            <person name="Guy L."/>
            <person name="Ettema T.J."/>
        </authorList>
    </citation>
    <scope>NUCLEOTIDE SEQUENCE</scope>
</reference>
<accession>A0A0F8Z4I0</accession>